<dbReference type="EMBL" id="CAXKWB010046899">
    <property type="protein sequence ID" value="CAL4164445.1"/>
    <property type="molecule type" value="Genomic_DNA"/>
</dbReference>
<accession>A0AAV2S7Y2</accession>
<feature type="compositionally biased region" description="Low complexity" evidence="1">
    <location>
        <begin position="134"/>
        <end position="154"/>
    </location>
</feature>
<comment type="caution">
    <text evidence="2">The sequence shown here is derived from an EMBL/GenBank/DDBJ whole genome shotgun (WGS) entry which is preliminary data.</text>
</comment>
<keyword evidence="3" id="KW-1185">Reference proteome</keyword>
<feature type="non-terminal residue" evidence="2">
    <location>
        <position position="1"/>
    </location>
</feature>
<dbReference type="AlphaFoldDB" id="A0AAV2S7Y2"/>
<evidence type="ECO:0000313" key="3">
    <source>
        <dbReference type="Proteomes" id="UP001497623"/>
    </source>
</evidence>
<gene>
    <name evidence="2" type="ORF">MNOR_LOCUS33135</name>
</gene>
<dbReference type="Proteomes" id="UP001497623">
    <property type="component" value="Unassembled WGS sequence"/>
</dbReference>
<evidence type="ECO:0000256" key="1">
    <source>
        <dbReference type="SAM" id="MobiDB-lite"/>
    </source>
</evidence>
<feature type="non-terminal residue" evidence="2">
    <location>
        <position position="160"/>
    </location>
</feature>
<sequence>AQKAAKVAALAVKDELEAKIGERLTGDEVSRLIKETNDISQMRLQADMAEKNNVIQTQIHDVQAQVRQHGNDMNAMWIQRDKDTKFVHQMIQSNSQELFKIMERQDKDSKETSTRLEQLMLTQSEDRVAMLELASNNNTTSSASGASGGPTPATQTPPVP</sequence>
<evidence type="ECO:0000313" key="2">
    <source>
        <dbReference type="EMBL" id="CAL4164445.1"/>
    </source>
</evidence>
<reference evidence="2 3" key="1">
    <citation type="submission" date="2024-05" db="EMBL/GenBank/DDBJ databases">
        <authorList>
            <person name="Wallberg A."/>
        </authorList>
    </citation>
    <scope>NUCLEOTIDE SEQUENCE [LARGE SCALE GENOMIC DNA]</scope>
</reference>
<proteinExistence type="predicted"/>
<organism evidence="2 3">
    <name type="scientific">Meganyctiphanes norvegica</name>
    <name type="common">Northern krill</name>
    <name type="synonym">Thysanopoda norvegica</name>
    <dbReference type="NCBI Taxonomy" id="48144"/>
    <lineage>
        <taxon>Eukaryota</taxon>
        <taxon>Metazoa</taxon>
        <taxon>Ecdysozoa</taxon>
        <taxon>Arthropoda</taxon>
        <taxon>Crustacea</taxon>
        <taxon>Multicrustacea</taxon>
        <taxon>Malacostraca</taxon>
        <taxon>Eumalacostraca</taxon>
        <taxon>Eucarida</taxon>
        <taxon>Euphausiacea</taxon>
        <taxon>Euphausiidae</taxon>
        <taxon>Meganyctiphanes</taxon>
    </lineage>
</organism>
<name>A0AAV2S7Y2_MEGNR</name>
<protein>
    <submittedName>
        <fullName evidence="2">Uncharacterized protein</fullName>
    </submittedName>
</protein>
<feature type="region of interest" description="Disordered" evidence="1">
    <location>
        <begin position="134"/>
        <end position="160"/>
    </location>
</feature>